<proteinExistence type="predicted"/>
<gene>
    <name evidence="2" type="ORF">ACFP3M_06805</name>
</gene>
<organism evidence="2 3">
    <name type="scientific">Streptomyces ramulosus</name>
    <dbReference type="NCBI Taxonomy" id="47762"/>
    <lineage>
        <taxon>Bacteria</taxon>
        <taxon>Bacillati</taxon>
        <taxon>Actinomycetota</taxon>
        <taxon>Actinomycetes</taxon>
        <taxon>Kitasatosporales</taxon>
        <taxon>Streptomycetaceae</taxon>
        <taxon>Streptomyces</taxon>
    </lineage>
</organism>
<feature type="transmembrane region" description="Helical" evidence="1">
    <location>
        <begin position="5"/>
        <end position="26"/>
    </location>
</feature>
<keyword evidence="1" id="KW-1133">Transmembrane helix</keyword>
<evidence type="ECO:0000313" key="2">
    <source>
        <dbReference type="EMBL" id="MFC5892527.1"/>
    </source>
</evidence>
<evidence type="ECO:0000256" key="1">
    <source>
        <dbReference type="SAM" id="Phobius"/>
    </source>
</evidence>
<evidence type="ECO:0000313" key="3">
    <source>
        <dbReference type="Proteomes" id="UP001596241"/>
    </source>
</evidence>
<feature type="transmembrane region" description="Helical" evidence="1">
    <location>
        <begin position="38"/>
        <end position="61"/>
    </location>
</feature>
<dbReference type="RefSeq" id="WP_345087954.1">
    <property type="nucleotide sequence ID" value="NZ_BAAAWG010000013.1"/>
</dbReference>
<name>A0ABW1FF15_9ACTN</name>
<reference evidence="3" key="1">
    <citation type="journal article" date="2019" name="Int. J. Syst. Evol. Microbiol.">
        <title>The Global Catalogue of Microorganisms (GCM) 10K type strain sequencing project: providing services to taxonomists for standard genome sequencing and annotation.</title>
        <authorList>
            <consortium name="The Broad Institute Genomics Platform"/>
            <consortium name="The Broad Institute Genome Sequencing Center for Infectious Disease"/>
            <person name="Wu L."/>
            <person name="Ma J."/>
        </authorList>
    </citation>
    <scope>NUCLEOTIDE SEQUENCE [LARGE SCALE GENOMIC DNA]</scope>
    <source>
        <strain evidence="3">CGMCC 1.15809</strain>
    </source>
</reference>
<dbReference type="EMBL" id="JBHSPW010000002">
    <property type="protein sequence ID" value="MFC5892527.1"/>
    <property type="molecule type" value="Genomic_DNA"/>
</dbReference>
<protein>
    <submittedName>
        <fullName evidence="2">Uncharacterized protein</fullName>
    </submittedName>
</protein>
<accession>A0ABW1FF15</accession>
<keyword evidence="1" id="KW-0812">Transmembrane</keyword>
<keyword evidence="3" id="KW-1185">Reference proteome</keyword>
<comment type="caution">
    <text evidence="2">The sequence shown here is derived from an EMBL/GenBank/DDBJ whole genome shotgun (WGS) entry which is preliminary data.</text>
</comment>
<keyword evidence="1" id="KW-0472">Membrane</keyword>
<dbReference type="Proteomes" id="UP001596241">
    <property type="component" value="Unassembled WGS sequence"/>
</dbReference>
<sequence length="73" mass="7204">MKFDVFQIIGMVAVAVCGQGAIRLLVDHGDTGVLGGLHAGFGVTLGGYAAGVAAGAVLAGWSHGRAKALGRRG</sequence>